<dbReference type="Pfam" id="PF00293">
    <property type="entry name" value="NUDIX"/>
    <property type="match status" value="1"/>
</dbReference>
<dbReference type="InterPro" id="IPR000086">
    <property type="entry name" value="NUDIX_hydrolase_dom"/>
</dbReference>
<dbReference type="Gene3D" id="3.90.79.10">
    <property type="entry name" value="Nucleoside Triphosphate Pyrophosphohydrolase"/>
    <property type="match status" value="1"/>
</dbReference>
<name>A0A0H3A7G8_NITV4</name>
<dbReference type="SUPFAM" id="SSF55811">
    <property type="entry name" value="Nudix"/>
    <property type="match status" value="1"/>
</dbReference>
<evidence type="ECO:0000259" key="1">
    <source>
        <dbReference type="PROSITE" id="PS51462"/>
    </source>
</evidence>
<dbReference type="PROSITE" id="PS51462">
    <property type="entry name" value="NUDIX"/>
    <property type="match status" value="1"/>
</dbReference>
<sequence length="178" mass="19768">MSDTTEYIEVTDDQDRPLVIMPTNEAGRQRLRRRVVLVALYDSRGRLCLQRRSPHKLIHPGCWDLSATGHVRAGESRDEAALRELSEELAVTGVRLRHIATLAASQATANTHVTLFEASGYRGLPIPCTDEVTEVTFTDADELQGLITHFPDLLTPALLWAAQHGHLFPSVTRSDTMS</sequence>
<feature type="domain" description="Nudix hydrolase" evidence="1">
    <location>
        <begin position="31"/>
        <end position="160"/>
    </location>
</feature>
<dbReference type="GO" id="GO:0016787">
    <property type="term" value="F:hydrolase activity"/>
    <property type="evidence" value="ECO:0007669"/>
    <property type="project" value="UniProtKB-KW"/>
</dbReference>
<organism evidence="2 3">
    <name type="scientific">Nitratidesulfovibrio vulgaris (strain DP4)</name>
    <name type="common">Desulfovibrio vulgaris</name>
    <dbReference type="NCBI Taxonomy" id="391774"/>
    <lineage>
        <taxon>Bacteria</taxon>
        <taxon>Pseudomonadati</taxon>
        <taxon>Thermodesulfobacteriota</taxon>
        <taxon>Desulfovibrionia</taxon>
        <taxon>Desulfovibrionales</taxon>
        <taxon>Desulfovibrionaceae</taxon>
        <taxon>Nitratidesulfovibrio</taxon>
    </lineage>
</organism>
<dbReference type="Proteomes" id="UP000009173">
    <property type="component" value="Chromosome"/>
</dbReference>
<dbReference type="EMBL" id="CP000527">
    <property type="protein sequence ID" value="ABM28426.1"/>
    <property type="molecule type" value="Genomic_DNA"/>
</dbReference>
<keyword evidence="2" id="KW-0378">Hydrolase</keyword>
<dbReference type="KEGG" id="dvl:Dvul_1408"/>
<evidence type="ECO:0000313" key="2">
    <source>
        <dbReference type="EMBL" id="ABM28426.1"/>
    </source>
</evidence>
<dbReference type="InterPro" id="IPR015797">
    <property type="entry name" value="NUDIX_hydrolase-like_dom_sf"/>
</dbReference>
<accession>A0A0H3A7G8</accession>
<dbReference type="HOGENOM" id="CLU_060552_3_1_7"/>
<dbReference type="RefSeq" id="WP_010938968.1">
    <property type="nucleotide sequence ID" value="NC_008751.1"/>
</dbReference>
<gene>
    <name evidence="2" type="ordered locus">Dvul_1408</name>
</gene>
<protein>
    <submittedName>
        <fullName evidence="2">NUDIX hydrolase</fullName>
    </submittedName>
</protein>
<dbReference type="AlphaFoldDB" id="A0A0H3A7G8"/>
<dbReference type="PANTHER" id="PTHR10885">
    <property type="entry name" value="ISOPENTENYL-DIPHOSPHATE DELTA-ISOMERASE"/>
    <property type="match status" value="1"/>
</dbReference>
<reference evidence="3" key="1">
    <citation type="journal article" date="2009" name="Environ. Microbiol.">
        <title>Contribution of mobile genetic elements to Desulfovibrio vulgaris genome plasticity.</title>
        <authorList>
            <person name="Walker C.B."/>
            <person name="Stolyar S."/>
            <person name="Chivian D."/>
            <person name="Pinel N."/>
            <person name="Gabster J.A."/>
            <person name="Dehal P.S."/>
            <person name="He Z."/>
            <person name="Yang Z.K."/>
            <person name="Yen H.C."/>
            <person name="Zhou J."/>
            <person name="Wall J.D."/>
            <person name="Hazen T.C."/>
            <person name="Arkin A.P."/>
            <person name="Stahl D.A."/>
        </authorList>
    </citation>
    <scope>NUCLEOTIDE SEQUENCE [LARGE SCALE GENOMIC DNA]</scope>
    <source>
        <strain evidence="3">DP4</strain>
    </source>
</reference>
<evidence type="ECO:0000313" key="3">
    <source>
        <dbReference type="Proteomes" id="UP000009173"/>
    </source>
</evidence>
<dbReference type="SMR" id="A0A0H3A7G8"/>
<proteinExistence type="predicted"/>
<dbReference type="PANTHER" id="PTHR10885:SF0">
    <property type="entry name" value="ISOPENTENYL-DIPHOSPHATE DELTA-ISOMERASE"/>
    <property type="match status" value="1"/>
</dbReference>